<sequence>MSTYKLRLGMTKTLKATITTGASLNFNCNKLSFYLRLDLTKTVIATITTGASLNFNCNKLSFYLRLDLTKTVIATTTTGASLNITIQRKNTGRQEQDAKHNLRKRLSETSTHQPILSEML</sequence>
<feature type="region of interest" description="Disordered" evidence="1">
    <location>
        <begin position="91"/>
        <end position="120"/>
    </location>
</feature>
<name>A0ABY7DI44_MYAAR</name>
<organism evidence="2 3">
    <name type="scientific">Mya arenaria</name>
    <name type="common">Soft-shell clam</name>
    <dbReference type="NCBI Taxonomy" id="6604"/>
    <lineage>
        <taxon>Eukaryota</taxon>
        <taxon>Metazoa</taxon>
        <taxon>Spiralia</taxon>
        <taxon>Lophotrochozoa</taxon>
        <taxon>Mollusca</taxon>
        <taxon>Bivalvia</taxon>
        <taxon>Autobranchia</taxon>
        <taxon>Heteroconchia</taxon>
        <taxon>Euheterodonta</taxon>
        <taxon>Imparidentia</taxon>
        <taxon>Neoheterodontei</taxon>
        <taxon>Myida</taxon>
        <taxon>Myoidea</taxon>
        <taxon>Myidae</taxon>
        <taxon>Mya</taxon>
    </lineage>
</organism>
<evidence type="ECO:0000313" key="3">
    <source>
        <dbReference type="Proteomes" id="UP001164746"/>
    </source>
</evidence>
<keyword evidence="3" id="KW-1185">Reference proteome</keyword>
<proteinExistence type="predicted"/>
<evidence type="ECO:0000256" key="1">
    <source>
        <dbReference type="SAM" id="MobiDB-lite"/>
    </source>
</evidence>
<dbReference type="EMBL" id="CP111013">
    <property type="protein sequence ID" value="WAQ96375.1"/>
    <property type="molecule type" value="Genomic_DNA"/>
</dbReference>
<accession>A0ABY7DI44</accession>
<evidence type="ECO:0000313" key="2">
    <source>
        <dbReference type="EMBL" id="WAQ96375.1"/>
    </source>
</evidence>
<reference evidence="2" key="1">
    <citation type="submission" date="2022-11" db="EMBL/GenBank/DDBJ databases">
        <title>Centuries of genome instability and evolution in soft-shell clam transmissible cancer (bioRxiv).</title>
        <authorList>
            <person name="Hart S.F.M."/>
            <person name="Yonemitsu M.A."/>
            <person name="Giersch R.M."/>
            <person name="Beal B.F."/>
            <person name="Arriagada G."/>
            <person name="Davis B.W."/>
            <person name="Ostrander E.A."/>
            <person name="Goff S.P."/>
            <person name="Metzger M.J."/>
        </authorList>
    </citation>
    <scope>NUCLEOTIDE SEQUENCE</scope>
    <source>
        <strain evidence="2">MELC-2E11</strain>
        <tissue evidence="2">Siphon/mantle</tissue>
    </source>
</reference>
<dbReference type="Proteomes" id="UP001164746">
    <property type="component" value="Chromosome 2"/>
</dbReference>
<protein>
    <submittedName>
        <fullName evidence="2">Uncharacterized protein</fullName>
    </submittedName>
</protein>
<gene>
    <name evidence="2" type="ORF">MAR_029065</name>
</gene>